<accession>A0AAV2PZX4</accession>
<keyword evidence="14" id="KW-1185">Reference proteome</keyword>
<dbReference type="InterPro" id="IPR018114">
    <property type="entry name" value="TRYPSIN_HIS"/>
</dbReference>
<comment type="catalytic activity">
    <reaction evidence="9">
        <text>Selective cleavage of 103-Arg-|-Ser-104 and 124-Ile-|-Ile-125 bonds in Limulus clotting factor B to form activated factor B. Cleavage of -Pro-Arg-|-Xaa- bonds in synthetic substrates.</text>
        <dbReference type="EC" id="3.4.21.84"/>
    </reaction>
</comment>
<evidence type="ECO:0000256" key="8">
    <source>
        <dbReference type="ARBA" id="ARBA00024195"/>
    </source>
</evidence>
<name>A0AAV2PZX4_MEGNR</name>
<keyword evidence="3" id="KW-0732">Signal</keyword>
<evidence type="ECO:0000256" key="4">
    <source>
        <dbReference type="ARBA" id="ARBA00022801"/>
    </source>
</evidence>
<dbReference type="Gene3D" id="2.40.10.10">
    <property type="entry name" value="Trypsin-like serine proteases"/>
    <property type="match status" value="1"/>
</dbReference>
<evidence type="ECO:0000256" key="1">
    <source>
        <dbReference type="ARBA" id="ARBA00022659"/>
    </source>
</evidence>
<dbReference type="PROSITE" id="PS00135">
    <property type="entry name" value="TRYPSIN_SER"/>
    <property type="match status" value="1"/>
</dbReference>
<dbReference type="GO" id="GO:0004252">
    <property type="term" value="F:serine-type endopeptidase activity"/>
    <property type="evidence" value="ECO:0007669"/>
    <property type="project" value="InterPro"/>
</dbReference>
<evidence type="ECO:0000313" key="14">
    <source>
        <dbReference type="Proteomes" id="UP001497623"/>
    </source>
</evidence>
<dbReference type="Proteomes" id="UP001497623">
    <property type="component" value="Unassembled WGS sequence"/>
</dbReference>
<dbReference type="PROSITE" id="PS00134">
    <property type="entry name" value="TRYPSIN_HIS"/>
    <property type="match status" value="1"/>
</dbReference>
<keyword evidence="4 11" id="KW-0378">Hydrolase</keyword>
<organism evidence="13 14">
    <name type="scientific">Meganyctiphanes norvegica</name>
    <name type="common">Northern krill</name>
    <name type="synonym">Thysanopoda norvegica</name>
    <dbReference type="NCBI Taxonomy" id="48144"/>
    <lineage>
        <taxon>Eukaryota</taxon>
        <taxon>Metazoa</taxon>
        <taxon>Ecdysozoa</taxon>
        <taxon>Arthropoda</taxon>
        <taxon>Crustacea</taxon>
        <taxon>Multicrustacea</taxon>
        <taxon>Malacostraca</taxon>
        <taxon>Eumalacostraca</taxon>
        <taxon>Eucarida</taxon>
        <taxon>Euphausiacea</taxon>
        <taxon>Euphausiidae</taxon>
        <taxon>Meganyctiphanes</taxon>
    </lineage>
</organism>
<dbReference type="InterPro" id="IPR001254">
    <property type="entry name" value="Trypsin_dom"/>
</dbReference>
<dbReference type="InterPro" id="IPR033116">
    <property type="entry name" value="TRYPSIN_SER"/>
</dbReference>
<dbReference type="GO" id="GO:0042381">
    <property type="term" value="P:hemolymph coagulation"/>
    <property type="evidence" value="ECO:0007669"/>
    <property type="project" value="UniProtKB-KW"/>
</dbReference>
<feature type="domain" description="Peptidase S1" evidence="12">
    <location>
        <begin position="112"/>
        <end position="340"/>
    </location>
</feature>
<dbReference type="AlphaFoldDB" id="A0AAV2PZX4"/>
<keyword evidence="6 11" id="KW-0720">Serine protease</keyword>
<keyword evidence="2 11" id="KW-0645">Protease</keyword>
<comment type="similarity">
    <text evidence="8">Belongs to the peptidase S1 family. CLIP subfamily.</text>
</comment>
<gene>
    <name evidence="13" type="ORF">MNOR_LOCUS6786</name>
</gene>
<dbReference type="InterPro" id="IPR043504">
    <property type="entry name" value="Peptidase_S1_PA_chymotrypsin"/>
</dbReference>
<dbReference type="PROSITE" id="PS50240">
    <property type="entry name" value="TRYPSIN_DOM"/>
    <property type="match status" value="1"/>
</dbReference>
<protein>
    <recommendedName>
        <fullName evidence="10">limulus clotting factor C</fullName>
        <ecNumber evidence="10">3.4.21.84</ecNumber>
    </recommendedName>
</protein>
<dbReference type="CDD" id="cd00190">
    <property type="entry name" value="Tryp_SPc"/>
    <property type="match status" value="1"/>
</dbReference>
<dbReference type="GO" id="GO:0006508">
    <property type="term" value="P:proteolysis"/>
    <property type="evidence" value="ECO:0007669"/>
    <property type="project" value="UniProtKB-KW"/>
</dbReference>
<evidence type="ECO:0000256" key="2">
    <source>
        <dbReference type="ARBA" id="ARBA00022670"/>
    </source>
</evidence>
<feature type="non-terminal residue" evidence="13">
    <location>
        <position position="340"/>
    </location>
</feature>
<keyword evidence="1" id="KW-0768">Sushi</keyword>
<dbReference type="PANTHER" id="PTHR24256">
    <property type="entry name" value="TRYPTASE-RELATED"/>
    <property type="match status" value="1"/>
</dbReference>
<comment type="caution">
    <text evidence="13">The sequence shown here is derived from an EMBL/GenBank/DDBJ whole genome shotgun (WGS) entry which is preliminary data.</text>
</comment>
<evidence type="ECO:0000259" key="12">
    <source>
        <dbReference type="PROSITE" id="PS50240"/>
    </source>
</evidence>
<dbReference type="FunFam" id="2.40.10.10:FF:000120">
    <property type="entry name" value="Putative serine protease"/>
    <property type="match status" value="1"/>
</dbReference>
<dbReference type="SUPFAM" id="SSF50494">
    <property type="entry name" value="Trypsin-like serine proteases"/>
    <property type="match status" value="1"/>
</dbReference>
<dbReference type="InterPro" id="IPR001314">
    <property type="entry name" value="Peptidase_S1A"/>
</dbReference>
<evidence type="ECO:0000313" key="13">
    <source>
        <dbReference type="EMBL" id="CAL4067884.1"/>
    </source>
</evidence>
<dbReference type="PRINTS" id="PR00722">
    <property type="entry name" value="CHYMOTRYPSIN"/>
</dbReference>
<dbReference type="SMART" id="SM00020">
    <property type="entry name" value="Tryp_SPc"/>
    <property type="match status" value="1"/>
</dbReference>
<evidence type="ECO:0000256" key="10">
    <source>
        <dbReference type="ARBA" id="ARBA00066707"/>
    </source>
</evidence>
<sequence length="340" mass="37758">MLVERFEVKVTPKAFSYESENENMFLSVFQTRLTRLSLDRSQPPPCQKGYGINRVHVNSTRIFLSMVSSKTAPRKSPGQPHSGLIAKHDAITRVSCGHSTSLDVNPGNADRIVNGQPAIYGKYPWMVHLNYFSRVVDRNVPCGGTLISKRWVLTAAHCFNLLAPNVEVYVRIGRVNRKQHASGSFLFAITIKDIIRHPSFTTNPLGNDIAHVRLPEEVTLSNVVQIICLGTNLQIPFGGMVFAAGWGVLKPSDTEIPELLHEVELRLIQEEQCPKPQHYICAFTPGKDTCSGDSGGPLMVQRGNKWYQIGIVSHGPNDCGNQNAPGVYTRVPNYNAWINN</sequence>
<dbReference type="InterPro" id="IPR009003">
    <property type="entry name" value="Peptidase_S1_PA"/>
</dbReference>
<dbReference type="Pfam" id="PF00089">
    <property type="entry name" value="Trypsin"/>
    <property type="match status" value="1"/>
</dbReference>
<dbReference type="EC" id="3.4.21.84" evidence="10"/>
<evidence type="ECO:0000256" key="7">
    <source>
        <dbReference type="ARBA" id="ARBA00023157"/>
    </source>
</evidence>
<evidence type="ECO:0000256" key="9">
    <source>
        <dbReference type="ARBA" id="ARBA00052079"/>
    </source>
</evidence>
<dbReference type="InterPro" id="IPR051487">
    <property type="entry name" value="Ser/Thr_Proteases_Immune/Dev"/>
</dbReference>
<evidence type="ECO:0000256" key="11">
    <source>
        <dbReference type="RuleBase" id="RU363034"/>
    </source>
</evidence>
<evidence type="ECO:0000256" key="5">
    <source>
        <dbReference type="ARBA" id="ARBA00022820"/>
    </source>
</evidence>
<evidence type="ECO:0000256" key="6">
    <source>
        <dbReference type="ARBA" id="ARBA00022825"/>
    </source>
</evidence>
<keyword evidence="7" id="KW-1015">Disulfide bond</keyword>
<keyword evidence="5" id="KW-0353">Hemolymph clotting</keyword>
<proteinExistence type="inferred from homology"/>
<dbReference type="EMBL" id="CAXKWB010002863">
    <property type="protein sequence ID" value="CAL4067884.1"/>
    <property type="molecule type" value="Genomic_DNA"/>
</dbReference>
<reference evidence="13 14" key="1">
    <citation type="submission" date="2024-05" db="EMBL/GenBank/DDBJ databases">
        <authorList>
            <person name="Wallberg A."/>
        </authorList>
    </citation>
    <scope>NUCLEOTIDE SEQUENCE [LARGE SCALE GENOMIC DNA]</scope>
</reference>
<evidence type="ECO:0000256" key="3">
    <source>
        <dbReference type="ARBA" id="ARBA00022729"/>
    </source>
</evidence>